<dbReference type="Gene3D" id="3.30.230.10">
    <property type="match status" value="1"/>
</dbReference>
<keyword evidence="3 4" id="KW-0234">DNA repair</keyword>
<evidence type="ECO:0000256" key="3">
    <source>
        <dbReference type="ARBA" id="ARBA00023204"/>
    </source>
</evidence>
<feature type="domain" description="MutL C-terminal dimerisation" evidence="5">
    <location>
        <begin position="436"/>
        <end position="579"/>
    </location>
</feature>
<dbReference type="OrthoDB" id="9763467at2"/>
<dbReference type="CDD" id="cd00782">
    <property type="entry name" value="MutL_Trans"/>
    <property type="match status" value="1"/>
</dbReference>
<dbReference type="RefSeq" id="WP_042681859.1">
    <property type="nucleotide sequence ID" value="NZ_CABKTM010000043.1"/>
</dbReference>
<dbReference type="Gene3D" id="3.30.1370.100">
    <property type="entry name" value="MutL, C-terminal domain, regulatory subdomain"/>
    <property type="match status" value="1"/>
</dbReference>
<dbReference type="AlphaFoldDB" id="A0A9X2MFG5"/>
<dbReference type="InterPro" id="IPR042120">
    <property type="entry name" value="MutL_C_dimsub"/>
</dbReference>
<dbReference type="PANTHER" id="PTHR10073:SF12">
    <property type="entry name" value="DNA MISMATCH REPAIR PROTEIN MLH1"/>
    <property type="match status" value="1"/>
</dbReference>
<dbReference type="GO" id="GO:0016887">
    <property type="term" value="F:ATP hydrolysis activity"/>
    <property type="evidence" value="ECO:0007669"/>
    <property type="project" value="InterPro"/>
</dbReference>
<dbReference type="InterPro" id="IPR036890">
    <property type="entry name" value="HATPase_C_sf"/>
</dbReference>
<keyword evidence="8" id="KW-1185">Reference proteome</keyword>
<dbReference type="SUPFAM" id="SSF54211">
    <property type="entry name" value="Ribosomal protein S5 domain 2-like"/>
    <property type="match status" value="1"/>
</dbReference>
<keyword evidence="7" id="KW-0540">Nuclease</keyword>
<dbReference type="Proteomes" id="UP001142078">
    <property type="component" value="Unassembled WGS sequence"/>
</dbReference>
<dbReference type="SMART" id="SM01340">
    <property type="entry name" value="DNA_mis_repair"/>
    <property type="match status" value="1"/>
</dbReference>
<dbReference type="Gene3D" id="3.30.565.10">
    <property type="entry name" value="Histidine kinase-like ATPase, C-terminal domain"/>
    <property type="match status" value="1"/>
</dbReference>
<comment type="function">
    <text evidence="4">This protein is involved in the repair of mismatches in DNA. It is required for dam-dependent methyl-directed DNA mismatch repair. May act as a 'molecular matchmaker', a protein that promotes the formation of a stable complex between two or more DNA-binding proteins in an ATP-dependent manner without itself being part of a final effector complex.</text>
</comment>
<dbReference type="InterPro" id="IPR014790">
    <property type="entry name" value="MutL_C"/>
</dbReference>
<dbReference type="EMBL" id="JANJZL010000001">
    <property type="protein sequence ID" value="MCR2042694.1"/>
    <property type="molecule type" value="Genomic_DNA"/>
</dbReference>
<dbReference type="SMART" id="SM00853">
    <property type="entry name" value="MutL_C"/>
    <property type="match status" value="1"/>
</dbReference>
<dbReference type="GO" id="GO:0032300">
    <property type="term" value="C:mismatch repair complex"/>
    <property type="evidence" value="ECO:0007669"/>
    <property type="project" value="InterPro"/>
</dbReference>
<comment type="caution">
    <text evidence="7">The sequence shown here is derived from an EMBL/GenBank/DDBJ whole genome shotgun (WGS) entry which is preliminary data.</text>
</comment>
<gene>
    <name evidence="4 7" type="primary">mutL</name>
    <name evidence="7" type="ORF">NSA23_01060</name>
</gene>
<accession>A0A9X2MFG5</accession>
<evidence type="ECO:0000259" key="5">
    <source>
        <dbReference type="SMART" id="SM00853"/>
    </source>
</evidence>
<sequence length="623" mass="71776">MNNRIKILDESTIAKIAAGEIIENPASIVKELVENSIDASSNNIVIEIKNGGKTYIRITDDGIGMNEDEVEYAFLRHSTSKISTAEDLLNIHSLGFRGEALASISMTTKMETLTRSKDSNKGIRIFLKEGEILKKETIGCPLGTTMIAKDLFYNIPVRKKFLKSDLAESNHISDVIYKIALGNPNVSFKYIKDNKIVLKTPGKNNIKSNIYSILGKDFIENLLEINYSDNKLSVKGYISKNDFYRGNRGHQYIFVNGRWIKNIQLTKTIERCYKSLIPINRFPIFILFIEINPSLIDVNIHPTKQEIRFSNQNEINNIIEGLVDKILKETMSIPKVKIEGKKDNIVEEVNFLDLNKEEEEPIDNIKIYEKTNSFENKEDLNSETMLRSISFKAESPLEKKEVKEQIDKEENKQFEKVSDCEYEKEELNDVFKNTKLVGILFSTYIILENTLDNYFYLIDQHAAHERVKYEQYKGEYERENITIQSLLSPEIIQLTNKELSIVEDNKDLFHNLGFDIEEFGLNSIAIRGVPLIFGKPQIKKLFFDILDNIKNNLNTNYDVKLEKIMKMACTNAIKAGDKITKPEIEELLKQLTKLNNPYTCPHGRPVIIKITKRDLEKKFKRII</sequence>
<dbReference type="InterPro" id="IPR037198">
    <property type="entry name" value="MutL_C_sf"/>
</dbReference>
<evidence type="ECO:0000256" key="1">
    <source>
        <dbReference type="ARBA" id="ARBA00006082"/>
    </source>
</evidence>
<dbReference type="FunFam" id="3.30.565.10:FF:000003">
    <property type="entry name" value="DNA mismatch repair endonuclease MutL"/>
    <property type="match status" value="1"/>
</dbReference>
<dbReference type="InterPro" id="IPR042121">
    <property type="entry name" value="MutL_C_regsub"/>
</dbReference>
<dbReference type="Gene3D" id="3.30.1540.20">
    <property type="entry name" value="MutL, C-terminal domain, dimerisation subdomain"/>
    <property type="match status" value="1"/>
</dbReference>
<dbReference type="NCBIfam" id="TIGR00585">
    <property type="entry name" value="mutl"/>
    <property type="match status" value="1"/>
</dbReference>
<dbReference type="InterPro" id="IPR002099">
    <property type="entry name" value="MutL/Mlh/PMS"/>
</dbReference>
<dbReference type="GO" id="GO:0005524">
    <property type="term" value="F:ATP binding"/>
    <property type="evidence" value="ECO:0007669"/>
    <property type="project" value="InterPro"/>
</dbReference>
<keyword evidence="2 4" id="KW-0227">DNA damage</keyword>
<dbReference type="HAMAP" id="MF_00149">
    <property type="entry name" value="DNA_mis_repair"/>
    <property type="match status" value="1"/>
</dbReference>
<dbReference type="InterPro" id="IPR020667">
    <property type="entry name" value="DNA_mismatch_repair_MutL"/>
</dbReference>
<evidence type="ECO:0000256" key="2">
    <source>
        <dbReference type="ARBA" id="ARBA00022763"/>
    </source>
</evidence>
<dbReference type="GO" id="GO:0006298">
    <property type="term" value="P:mismatch repair"/>
    <property type="evidence" value="ECO:0007669"/>
    <property type="project" value="UniProtKB-UniRule"/>
</dbReference>
<dbReference type="PROSITE" id="PS00058">
    <property type="entry name" value="DNA_MISMATCH_REPAIR_1"/>
    <property type="match status" value="1"/>
</dbReference>
<proteinExistence type="inferred from homology"/>
<dbReference type="GO" id="GO:0004519">
    <property type="term" value="F:endonuclease activity"/>
    <property type="evidence" value="ECO:0007669"/>
    <property type="project" value="UniProtKB-KW"/>
</dbReference>
<reference evidence="7" key="1">
    <citation type="submission" date="2022-07" db="EMBL/GenBank/DDBJ databases">
        <title>Enhanced cultured diversity of the mouse gut microbiota enables custom-made synthetic communities.</title>
        <authorList>
            <person name="Afrizal A."/>
        </authorList>
    </citation>
    <scope>NUCLEOTIDE SEQUENCE</scope>
    <source>
        <strain evidence="7">DSM 29482</strain>
    </source>
</reference>
<feature type="domain" description="DNA mismatch repair protein S5" evidence="6">
    <location>
        <begin position="210"/>
        <end position="328"/>
    </location>
</feature>
<dbReference type="CDD" id="cd16926">
    <property type="entry name" value="HATPase_MutL-MLH-PMS-like"/>
    <property type="match status" value="1"/>
</dbReference>
<comment type="similarity">
    <text evidence="1 4">Belongs to the DNA mismatch repair MutL/HexB family.</text>
</comment>
<dbReference type="GO" id="GO:0030983">
    <property type="term" value="F:mismatched DNA binding"/>
    <property type="evidence" value="ECO:0007669"/>
    <property type="project" value="InterPro"/>
</dbReference>
<evidence type="ECO:0000259" key="6">
    <source>
        <dbReference type="SMART" id="SM01340"/>
    </source>
</evidence>
<dbReference type="Pfam" id="PF13589">
    <property type="entry name" value="HATPase_c_3"/>
    <property type="match status" value="1"/>
</dbReference>
<dbReference type="SUPFAM" id="SSF118116">
    <property type="entry name" value="DNA mismatch repair protein MutL"/>
    <property type="match status" value="1"/>
</dbReference>
<name>A0A9X2MFG5_9FIRM</name>
<evidence type="ECO:0000313" key="8">
    <source>
        <dbReference type="Proteomes" id="UP001142078"/>
    </source>
</evidence>
<keyword evidence="7" id="KW-0255">Endonuclease</keyword>
<evidence type="ECO:0000256" key="4">
    <source>
        <dbReference type="HAMAP-Rule" id="MF_00149"/>
    </source>
</evidence>
<dbReference type="SUPFAM" id="SSF55874">
    <property type="entry name" value="ATPase domain of HSP90 chaperone/DNA topoisomerase II/histidine kinase"/>
    <property type="match status" value="1"/>
</dbReference>
<dbReference type="Pfam" id="PF01119">
    <property type="entry name" value="DNA_mis_repair"/>
    <property type="match status" value="1"/>
</dbReference>
<dbReference type="Pfam" id="PF08676">
    <property type="entry name" value="MutL_C"/>
    <property type="match status" value="1"/>
</dbReference>
<evidence type="ECO:0000313" key="7">
    <source>
        <dbReference type="EMBL" id="MCR2042694.1"/>
    </source>
</evidence>
<dbReference type="InterPro" id="IPR013507">
    <property type="entry name" value="DNA_mismatch_S5_2-like"/>
</dbReference>
<dbReference type="PANTHER" id="PTHR10073">
    <property type="entry name" value="DNA MISMATCH REPAIR PROTEIN MLH, PMS, MUTL"/>
    <property type="match status" value="1"/>
</dbReference>
<dbReference type="InterPro" id="IPR014762">
    <property type="entry name" value="DNA_mismatch_repair_CS"/>
</dbReference>
<dbReference type="InterPro" id="IPR020568">
    <property type="entry name" value="Ribosomal_Su5_D2-typ_SF"/>
</dbReference>
<dbReference type="InterPro" id="IPR038973">
    <property type="entry name" value="MutL/Mlh/Pms-like"/>
</dbReference>
<keyword evidence="7" id="KW-0378">Hydrolase</keyword>
<organism evidence="7 8">
    <name type="scientific">Anaerosalibacter massiliensis</name>
    <dbReference type="NCBI Taxonomy" id="1347392"/>
    <lineage>
        <taxon>Bacteria</taxon>
        <taxon>Bacillati</taxon>
        <taxon>Bacillota</taxon>
        <taxon>Tissierellia</taxon>
        <taxon>Tissierellales</taxon>
        <taxon>Sporanaerobacteraceae</taxon>
        <taxon>Anaerosalibacter</taxon>
    </lineage>
</organism>
<dbReference type="GO" id="GO:0140664">
    <property type="term" value="F:ATP-dependent DNA damage sensor activity"/>
    <property type="evidence" value="ECO:0007669"/>
    <property type="project" value="InterPro"/>
</dbReference>
<dbReference type="InterPro" id="IPR014721">
    <property type="entry name" value="Ribsml_uS5_D2-typ_fold_subgr"/>
</dbReference>
<protein>
    <recommendedName>
        <fullName evidence="4">DNA mismatch repair protein MutL</fullName>
    </recommendedName>
</protein>